<dbReference type="GO" id="GO:0015990">
    <property type="term" value="P:electron transport coupled proton transport"/>
    <property type="evidence" value="ECO:0007669"/>
    <property type="project" value="InterPro"/>
</dbReference>
<comment type="subcellular location">
    <subcellularLocation>
        <location evidence="18">Cell membrane</location>
        <topology evidence="18">Multi-pass membrane protein</topology>
    </subcellularLocation>
    <subcellularLocation>
        <location evidence="1">Membrane</location>
        <topology evidence="1">Multi-pass membrane protein</topology>
    </subcellularLocation>
</comment>
<feature type="transmembrane region" description="Helical" evidence="18">
    <location>
        <begin position="315"/>
        <end position="337"/>
    </location>
</feature>
<dbReference type="EC" id="7.1.1.9" evidence="18"/>
<comment type="similarity">
    <text evidence="3 17">Belongs to the heme-copper respiratory oxidase family.</text>
</comment>
<dbReference type="GO" id="GO:0022904">
    <property type="term" value="P:respiratory electron transport chain"/>
    <property type="evidence" value="ECO:0007669"/>
    <property type="project" value="TreeGrafter"/>
</dbReference>
<evidence type="ECO:0000256" key="2">
    <source>
        <dbReference type="ARBA" id="ARBA00004673"/>
    </source>
</evidence>
<dbReference type="InterPro" id="IPR036927">
    <property type="entry name" value="Cyt_c_oxase-like_su1_sf"/>
</dbReference>
<evidence type="ECO:0000256" key="16">
    <source>
        <dbReference type="ARBA" id="ARBA00047816"/>
    </source>
</evidence>
<feature type="transmembrane region" description="Helical" evidence="18">
    <location>
        <begin position="249"/>
        <end position="269"/>
    </location>
</feature>
<dbReference type="InterPro" id="IPR023615">
    <property type="entry name" value="Cyt_c_Oxase_su1_BS"/>
</dbReference>
<dbReference type="PROSITE" id="PS50855">
    <property type="entry name" value="COX1"/>
    <property type="match status" value="1"/>
</dbReference>
<dbReference type="GO" id="GO:0006119">
    <property type="term" value="P:oxidative phosphorylation"/>
    <property type="evidence" value="ECO:0007669"/>
    <property type="project" value="UniProtKB-UniPathway"/>
</dbReference>
<keyword evidence="18" id="KW-1003">Cell membrane</keyword>
<keyword evidence="11 18" id="KW-1133">Transmembrane helix</keyword>
<keyword evidence="13 18" id="KW-0186">Copper</keyword>
<feature type="transmembrane region" description="Helical" evidence="18">
    <location>
        <begin position="464"/>
        <end position="486"/>
    </location>
</feature>
<protein>
    <recommendedName>
        <fullName evidence="18">Cytochrome c oxidase subunit 1</fullName>
        <ecNumber evidence="18">7.1.1.9</ecNumber>
    </recommendedName>
</protein>
<organism evidence="21 22">
    <name type="scientific">Phototrophicus methaneseepsis</name>
    <dbReference type="NCBI Taxonomy" id="2710758"/>
    <lineage>
        <taxon>Bacteria</taxon>
        <taxon>Bacillati</taxon>
        <taxon>Chloroflexota</taxon>
        <taxon>Candidatus Thermofontia</taxon>
        <taxon>Phototrophicales</taxon>
        <taxon>Phototrophicaceae</taxon>
        <taxon>Phototrophicus</taxon>
    </lineage>
</organism>
<evidence type="ECO:0000256" key="10">
    <source>
        <dbReference type="ARBA" id="ARBA00022982"/>
    </source>
</evidence>
<keyword evidence="22" id="KW-1185">Reference proteome</keyword>
<evidence type="ECO:0000259" key="20">
    <source>
        <dbReference type="PROSITE" id="PS50855"/>
    </source>
</evidence>
<comment type="pathway">
    <text evidence="2 18">Energy metabolism; oxidative phosphorylation.</text>
</comment>
<dbReference type="UniPathway" id="UPA00705"/>
<evidence type="ECO:0000256" key="14">
    <source>
        <dbReference type="ARBA" id="ARBA00023136"/>
    </source>
</evidence>
<proteinExistence type="inferred from homology"/>
<evidence type="ECO:0000256" key="7">
    <source>
        <dbReference type="ARBA" id="ARBA00022692"/>
    </source>
</evidence>
<evidence type="ECO:0000256" key="1">
    <source>
        <dbReference type="ARBA" id="ARBA00004141"/>
    </source>
</evidence>
<feature type="transmembrane region" description="Helical" evidence="18">
    <location>
        <begin position="159"/>
        <end position="185"/>
    </location>
</feature>
<dbReference type="EMBL" id="CP062983">
    <property type="protein sequence ID" value="QPC84391.1"/>
    <property type="molecule type" value="Genomic_DNA"/>
</dbReference>
<feature type="domain" description="Cytochrome oxidase subunit I profile" evidence="20">
    <location>
        <begin position="19"/>
        <end position="526"/>
    </location>
</feature>
<feature type="transmembrane region" description="Helical" evidence="18">
    <location>
        <begin position="34"/>
        <end position="56"/>
    </location>
</feature>
<keyword evidence="12 18" id="KW-0408">Iron</keyword>
<evidence type="ECO:0000256" key="12">
    <source>
        <dbReference type="ARBA" id="ARBA00023004"/>
    </source>
</evidence>
<reference evidence="21 22" key="1">
    <citation type="submission" date="2020-02" db="EMBL/GenBank/DDBJ databases">
        <authorList>
            <person name="Zheng R.K."/>
            <person name="Sun C.M."/>
        </authorList>
    </citation>
    <scope>NUCLEOTIDE SEQUENCE [LARGE SCALE GENOMIC DNA]</scope>
    <source>
        <strain evidence="22">rifampicinis</strain>
    </source>
</reference>
<feature type="transmembrane region" description="Helical" evidence="18">
    <location>
        <begin position="281"/>
        <end position="303"/>
    </location>
</feature>
<keyword evidence="9" id="KW-1278">Translocase</keyword>
<dbReference type="AlphaFoldDB" id="A0A7S8IG69"/>
<dbReference type="PANTHER" id="PTHR10422">
    <property type="entry name" value="CYTOCHROME C OXIDASE SUBUNIT 1"/>
    <property type="match status" value="1"/>
</dbReference>
<gene>
    <name evidence="21" type="primary">ctaD</name>
    <name evidence="21" type="ORF">G4Y79_08450</name>
</gene>
<feature type="transmembrane region" description="Helical" evidence="18">
    <location>
        <begin position="197"/>
        <end position="225"/>
    </location>
</feature>
<keyword evidence="10 17" id="KW-0249">Electron transport</keyword>
<keyword evidence="4 17" id="KW-0813">Transport</keyword>
<dbReference type="InterPro" id="IPR023616">
    <property type="entry name" value="Cyt_c_oxase-like_su1_dom"/>
</dbReference>
<dbReference type="Pfam" id="PF00115">
    <property type="entry name" value="COX1"/>
    <property type="match status" value="1"/>
</dbReference>
<keyword evidence="5 17" id="KW-0349">Heme</keyword>
<feature type="region of interest" description="Disordered" evidence="19">
    <location>
        <begin position="546"/>
        <end position="571"/>
    </location>
</feature>
<feature type="transmembrane region" description="Helical" evidence="18">
    <location>
        <begin position="112"/>
        <end position="135"/>
    </location>
</feature>
<evidence type="ECO:0000256" key="19">
    <source>
        <dbReference type="SAM" id="MobiDB-lite"/>
    </source>
</evidence>
<keyword evidence="7 17" id="KW-0812">Transmembrane</keyword>
<dbReference type="InterPro" id="IPR000883">
    <property type="entry name" value="Cyt_C_Oxase_1"/>
</dbReference>
<sequence length="571" mass="63299">MATISVPIGERQTQSLPHWTEYFRWSVDHKIIGVQYGVTALFFFIVGGALAMLIRWELLTPALDLMASGQAYNQLFTIHGTIMIFLFVIPMWGAFGNYLVPLQLGAGDMAFPWLNAFAFWLIPPAGILVIMGYFVGQAEAGWTAYPPLSTLFSGDGQTLWAMGAHLLGISSILGAINFIVTILNMRPEGMSIWKMPLYCWAQLAMSIIAVMATPFLAGALTLLLLDRVGGTSFFDATQGGDVLLWQNVFWFYSHPAVYIMILPGMGVLSEVLSTHSRKPIFGYRMIALSSMAIAIVGFFVWAHHMFTSLQPELRIPFMITTVIIAVPTGIKIFSWIGTVWGGKIHFTSAMLFSLGFLSMFVIGGISGVMLAAIPFNYQVHDTYFVVSHFHFVLFGGSVFAVYSGLYHWFPKVTGRMLNETMGRVHFVLTYLGFFFTFFPMHMAGMLGMPRRVAVYSPELQPWNVVISIFAFILGISTFVFIFNIFWSLARGRRAGANPWRALTLEWATTSPPPPWNFDEPPIPFEDPYGYGTEAATAYLDAIDRTFGIPEPPNPSVSGGDQADALPSPAGD</sequence>
<dbReference type="PROSITE" id="PS00077">
    <property type="entry name" value="COX1_CUB"/>
    <property type="match status" value="1"/>
</dbReference>
<evidence type="ECO:0000256" key="18">
    <source>
        <dbReference type="RuleBase" id="RU363061"/>
    </source>
</evidence>
<evidence type="ECO:0000256" key="15">
    <source>
        <dbReference type="ARBA" id="ARBA00025218"/>
    </source>
</evidence>
<dbReference type="Proteomes" id="UP000594468">
    <property type="component" value="Chromosome"/>
</dbReference>
<evidence type="ECO:0000313" key="21">
    <source>
        <dbReference type="EMBL" id="QPC84391.1"/>
    </source>
</evidence>
<dbReference type="SUPFAM" id="SSF81442">
    <property type="entry name" value="Cytochrome c oxidase subunit I-like"/>
    <property type="match status" value="1"/>
</dbReference>
<evidence type="ECO:0000256" key="8">
    <source>
        <dbReference type="ARBA" id="ARBA00022723"/>
    </source>
</evidence>
<dbReference type="RefSeq" id="WP_195172454.1">
    <property type="nucleotide sequence ID" value="NZ_CP062983.1"/>
</dbReference>
<dbReference type="Gene3D" id="1.20.210.10">
    <property type="entry name" value="Cytochrome c oxidase-like, subunit I domain"/>
    <property type="match status" value="1"/>
</dbReference>
<evidence type="ECO:0000256" key="13">
    <source>
        <dbReference type="ARBA" id="ARBA00023008"/>
    </source>
</evidence>
<dbReference type="GO" id="GO:0020037">
    <property type="term" value="F:heme binding"/>
    <property type="evidence" value="ECO:0007669"/>
    <property type="project" value="InterPro"/>
</dbReference>
<dbReference type="GO" id="GO:0005886">
    <property type="term" value="C:plasma membrane"/>
    <property type="evidence" value="ECO:0007669"/>
    <property type="project" value="UniProtKB-SubCell"/>
</dbReference>
<feature type="transmembrane region" description="Helical" evidence="18">
    <location>
        <begin position="349"/>
        <end position="373"/>
    </location>
</feature>
<evidence type="ECO:0000256" key="6">
    <source>
        <dbReference type="ARBA" id="ARBA00022660"/>
    </source>
</evidence>
<evidence type="ECO:0000256" key="5">
    <source>
        <dbReference type="ARBA" id="ARBA00022617"/>
    </source>
</evidence>
<evidence type="ECO:0000256" key="3">
    <source>
        <dbReference type="ARBA" id="ARBA00009578"/>
    </source>
</evidence>
<feature type="transmembrane region" description="Helical" evidence="18">
    <location>
        <begin position="385"/>
        <end position="405"/>
    </location>
</feature>
<name>A0A7S8IG69_9CHLR</name>
<evidence type="ECO:0000256" key="17">
    <source>
        <dbReference type="RuleBase" id="RU000370"/>
    </source>
</evidence>
<accession>A0A7S8IG69</accession>
<keyword evidence="6 17" id="KW-0679">Respiratory chain</keyword>
<comment type="function">
    <text evidence="15 18">Cytochrome c oxidase is the component of the respiratory chain that catalyzes the reduction of oxygen to water. Subunits 1-3 form the functional core of the enzyme complex. CO I is the catalytic subunit of the enzyme. Electrons originating in cytochrome c are transferred via the copper A center of subunit 2 and heme A of subunit 1 to the bimetallic center formed by heme A3 and copper B.</text>
</comment>
<feature type="transmembrane region" description="Helical" evidence="18">
    <location>
        <begin position="426"/>
        <end position="444"/>
    </location>
</feature>
<dbReference type="PRINTS" id="PR01165">
    <property type="entry name" value="CYCOXIDASEI"/>
</dbReference>
<feature type="transmembrane region" description="Helical" evidence="18">
    <location>
        <begin position="76"/>
        <end position="100"/>
    </location>
</feature>
<dbReference type="NCBIfam" id="TIGR02891">
    <property type="entry name" value="CtaD_CoxA"/>
    <property type="match status" value="1"/>
</dbReference>
<evidence type="ECO:0000256" key="4">
    <source>
        <dbReference type="ARBA" id="ARBA00022448"/>
    </source>
</evidence>
<comment type="catalytic activity">
    <reaction evidence="16 18">
        <text>4 Fe(II)-[cytochrome c] + O2 + 8 H(+)(in) = 4 Fe(III)-[cytochrome c] + 2 H2O + 4 H(+)(out)</text>
        <dbReference type="Rhea" id="RHEA:11436"/>
        <dbReference type="Rhea" id="RHEA-COMP:10350"/>
        <dbReference type="Rhea" id="RHEA-COMP:14399"/>
        <dbReference type="ChEBI" id="CHEBI:15377"/>
        <dbReference type="ChEBI" id="CHEBI:15378"/>
        <dbReference type="ChEBI" id="CHEBI:15379"/>
        <dbReference type="ChEBI" id="CHEBI:29033"/>
        <dbReference type="ChEBI" id="CHEBI:29034"/>
        <dbReference type="EC" id="7.1.1.9"/>
    </reaction>
</comment>
<dbReference type="GO" id="GO:0046872">
    <property type="term" value="F:metal ion binding"/>
    <property type="evidence" value="ECO:0007669"/>
    <property type="project" value="UniProtKB-KW"/>
</dbReference>
<dbReference type="PANTHER" id="PTHR10422:SF18">
    <property type="entry name" value="CYTOCHROME C OXIDASE SUBUNIT 1"/>
    <property type="match status" value="1"/>
</dbReference>
<evidence type="ECO:0000313" key="22">
    <source>
        <dbReference type="Proteomes" id="UP000594468"/>
    </source>
</evidence>
<dbReference type="GO" id="GO:0004129">
    <property type="term" value="F:cytochrome-c oxidase activity"/>
    <property type="evidence" value="ECO:0007669"/>
    <property type="project" value="UniProtKB-EC"/>
</dbReference>
<evidence type="ECO:0000256" key="11">
    <source>
        <dbReference type="ARBA" id="ARBA00022989"/>
    </source>
</evidence>
<evidence type="ECO:0000256" key="9">
    <source>
        <dbReference type="ARBA" id="ARBA00022967"/>
    </source>
</evidence>
<keyword evidence="8 18" id="KW-0479">Metal-binding</keyword>
<dbReference type="InterPro" id="IPR014241">
    <property type="entry name" value="Cyt_c_oxidase_su1_bac"/>
</dbReference>
<keyword evidence="14 18" id="KW-0472">Membrane</keyword>
<dbReference type="KEGG" id="pmet:G4Y79_08450"/>